<reference evidence="2 3" key="1">
    <citation type="submission" date="2019-07" db="EMBL/GenBank/DDBJ databases">
        <title>Venturia inaequalis Genome Resource.</title>
        <authorList>
            <person name="Lichtner F.J."/>
        </authorList>
    </citation>
    <scope>NUCLEOTIDE SEQUENCE [LARGE SCALE GENOMIC DNA]</scope>
    <source>
        <strain evidence="2 3">DMI_063113</strain>
    </source>
</reference>
<evidence type="ECO:0000313" key="3">
    <source>
        <dbReference type="Proteomes" id="UP000490939"/>
    </source>
</evidence>
<feature type="region of interest" description="Disordered" evidence="1">
    <location>
        <begin position="415"/>
        <end position="461"/>
    </location>
</feature>
<dbReference type="Proteomes" id="UP000490939">
    <property type="component" value="Unassembled WGS sequence"/>
</dbReference>
<keyword evidence="3" id="KW-1185">Reference proteome</keyword>
<sequence>MSDVTLATVKQELDLSRATLLQINEYITSNPMKLELLDIRRQLQDDIESGEKRLEILSGFTDVPRELTDGDRIFATIDAIYHSTNVLHDNTNELSQKTDSLHENTDGISEKTDALHSKTDILHSMAISAQGDSLTILDGVSEISNEVSVVGVNMTEATENLRYQIVEMNKLTRKLVLDNASMKEHVTKQADPLYGRLDLIEGQLSGFIAEQSQGFECVEDRIARLGRKVDGLAGIERKIDGLMGLGEKLDSLTGLHEKLDGFAALHKKISGLEARLGERAGDRAETGGYQGSRAHLHHSHPVSIITQANDIRDEQSYIVFRADQPASNSGSGDFGSDIASASSQQDEAMTSSLDYAGWRKRFHREVASQDQEYTVVASGVQMDTLDIPLRENAPGGWAPVAPCHSNAFVDTSYDVGSQDQEDKVENDGWGIPSSRDHPWQASEASCEGDQEENPEFSSSTWTQAPLSLESLQGRSVEHDGTIRDDDNNVIGQLVQGNAYESADYYHSLDPSGNVIDNYGWPVGKAKIVDPSEQGKAIAEVTGPLPLPPSVLMGLAVEADGSVLNPLTGAVLGHLVEKFEDVTTDSCHCDQAGNLVDSLGYVKGKFTTVDQEFDFLYAGDRPDFAGVRREMLDENDIDFIMDKTGYGRELVAMTLMNPQSEAAKMLTAMLPPKKASADSENECAW</sequence>
<dbReference type="EMBL" id="WNWR01000050">
    <property type="protein sequence ID" value="KAE9992686.1"/>
    <property type="molecule type" value="Genomic_DNA"/>
</dbReference>
<evidence type="ECO:0000256" key="1">
    <source>
        <dbReference type="SAM" id="MobiDB-lite"/>
    </source>
</evidence>
<name>A0A8H3VQI6_VENIN</name>
<gene>
    <name evidence="2" type="ORF">EG327_008116</name>
</gene>
<accession>A0A8H3VQI6</accession>
<dbReference type="Pfam" id="PF12396">
    <property type="entry name" value="DUF3659"/>
    <property type="match status" value="1"/>
</dbReference>
<organism evidence="2 3">
    <name type="scientific">Venturia inaequalis</name>
    <name type="common">Apple scab fungus</name>
    <dbReference type="NCBI Taxonomy" id="5025"/>
    <lineage>
        <taxon>Eukaryota</taxon>
        <taxon>Fungi</taxon>
        <taxon>Dikarya</taxon>
        <taxon>Ascomycota</taxon>
        <taxon>Pezizomycotina</taxon>
        <taxon>Dothideomycetes</taxon>
        <taxon>Pleosporomycetidae</taxon>
        <taxon>Venturiales</taxon>
        <taxon>Venturiaceae</taxon>
        <taxon>Venturia</taxon>
    </lineage>
</organism>
<evidence type="ECO:0000313" key="2">
    <source>
        <dbReference type="EMBL" id="KAE9992686.1"/>
    </source>
</evidence>
<protein>
    <submittedName>
        <fullName evidence="2">Uncharacterized protein</fullName>
    </submittedName>
</protein>
<dbReference type="InterPro" id="IPR022124">
    <property type="entry name" value="DUF3659"/>
</dbReference>
<dbReference type="AlphaFoldDB" id="A0A8H3VQI6"/>
<comment type="caution">
    <text evidence="2">The sequence shown here is derived from an EMBL/GenBank/DDBJ whole genome shotgun (WGS) entry which is preliminary data.</text>
</comment>
<proteinExistence type="predicted"/>